<sequence>MTRQLDLLVCAGEFSGLVGYLLVWGCSHSWLVLWGCSKGWLVACLCGGVRNDTTGPRQNQELVIVHPK</sequence>
<evidence type="ECO:0000256" key="1">
    <source>
        <dbReference type="SAM" id="Phobius"/>
    </source>
</evidence>
<name>A0A0E9QW66_ANGAN</name>
<accession>A0A0E9QW66</accession>
<protein>
    <submittedName>
        <fullName evidence="2">Uncharacterized protein</fullName>
    </submittedName>
</protein>
<reference evidence="2" key="2">
    <citation type="journal article" date="2015" name="Fish Shellfish Immunol.">
        <title>Early steps in the European eel (Anguilla anguilla)-Vibrio vulnificus interaction in the gills: Role of the RtxA13 toxin.</title>
        <authorList>
            <person name="Callol A."/>
            <person name="Pajuelo D."/>
            <person name="Ebbesson L."/>
            <person name="Teles M."/>
            <person name="MacKenzie S."/>
            <person name="Amaro C."/>
        </authorList>
    </citation>
    <scope>NUCLEOTIDE SEQUENCE</scope>
</reference>
<reference evidence="2" key="1">
    <citation type="submission" date="2014-11" db="EMBL/GenBank/DDBJ databases">
        <authorList>
            <person name="Amaro Gonzalez C."/>
        </authorList>
    </citation>
    <scope>NUCLEOTIDE SEQUENCE</scope>
</reference>
<keyword evidence="1" id="KW-1133">Transmembrane helix</keyword>
<keyword evidence="1" id="KW-0812">Transmembrane</keyword>
<evidence type="ECO:0000313" key="2">
    <source>
        <dbReference type="EMBL" id="JAH20702.1"/>
    </source>
</evidence>
<feature type="transmembrane region" description="Helical" evidence="1">
    <location>
        <begin position="7"/>
        <end position="25"/>
    </location>
</feature>
<organism evidence="2">
    <name type="scientific">Anguilla anguilla</name>
    <name type="common">European freshwater eel</name>
    <name type="synonym">Muraena anguilla</name>
    <dbReference type="NCBI Taxonomy" id="7936"/>
    <lineage>
        <taxon>Eukaryota</taxon>
        <taxon>Metazoa</taxon>
        <taxon>Chordata</taxon>
        <taxon>Craniata</taxon>
        <taxon>Vertebrata</taxon>
        <taxon>Euteleostomi</taxon>
        <taxon>Actinopterygii</taxon>
        <taxon>Neopterygii</taxon>
        <taxon>Teleostei</taxon>
        <taxon>Anguilliformes</taxon>
        <taxon>Anguillidae</taxon>
        <taxon>Anguilla</taxon>
    </lineage>
</organism>
<keyword evidence="1" id="KW-0472">Membrane</keyword>
<proteinExistence type="predicted"/>
<feature type="transmembrane region" description="Helical" evidence="1">
    <location>
        <begin position="31"/>
        <end position="49"/>
    </location>
</feature>
<dbReference type="EMBL" id="GBXM01087875">
    <property type="protein sequence ID" value="JAH20702.1"/>
    <property type="molecule type" value="Transcribed_RNA"/>
</dbReference>
<dbReference type="AlphaFoldDB" id="A0A0E9QW66"/>